<dbReference type="SUPFAM" id="SSF48179">
    <property type="entry name" value="6-phosphogluconate dehydrogenase C-terminal domain-like"/>
    <property type="match status" value="1"/>
</dbReference>
<feature type="domain" description="6-phosphogluconate dehydrogenase NADP-binding" evidence="2">
    <location>
        <begin position="28"/>
        <end position="101"/>
    </location>
</feature>
<dbReference type="InterPro" id="IPR036291">
    <property type="entry name" value="NAD(P)-bd_dom_sf"/>
</dbReference>
<organism evidence="3 4">
    <name type="scientific">Aspergillus lucknowensis</name>
    <dbReference type="NCBI Taxonomy" id="176173"/>
    <lineage>
        <taxon>Eukaryota</taxon>
        <taxon>Fungi</taxon>
        <taxon>Dikarya</taxon>
        <taxon>Ascomycota</taxon>
        <taxon>Pezizomycotina</taxon>
        <taxon>Eurotiomycetes</taxon>
        <taxon>Eurotiomycetidae</taxon>
        <taxon>Eurotiales</taxon>
        <taxon>Aspergillaceae</taxon>
        <taxon>Aspergillus</taxon>
        <taxon>Aspergillus subgen. Nidulantes</taxon>
    </lineage>
</organism>
<accession>A0ABR4LXQ2</accession>
<dbReference type="SUPFAM" id="SSF51735">
    <property type="entry name" value="NAD(P)-binding Rossmann-fold domains"/>
    <property type="match status" value="1"/>
</dbReference>
<dbReference type="Gene3D" id="1.10.1040.10">
    <property type="entry name" value="N-(1-d-carboxylethyl)-l-norvaline Dehydrogenase, domain 2"/>
    <property type="match status" value="1"/>
</dbReference>
<comment type="caution">
    <text evidence="3">The sequence shown here is derived from an EMBL/GenBank/DDBJ whole genome shotgun (WGS) entry which is preliminary data.</text>
</comment>
<protein>
    <recommendedName>
        <fullName evidence="2">6-phosphogluconate dehydrogenase NADP-binding domain-containing protein</fullName>
    </recommendedName>
</protein>
<dbReference type="RefSeq" id="XP_070888280.1">
    <property type="nucleotide sequence ID" value="XM_071032542.1"/>
</dbReference>
<comment type="similarity">
    <text evidence="1">Belongs to the HIBADH-related family. NP60 subfamily.</text>
</comment>
<dbReference type="PANTHER" id="PTHR43580:SF8">
    <property type="entry name" value="6-PHOSPHOGLUCONATE DEHYDROGENASE NADP-BINDING DOMAIN-CONTAINING PROTEIN-RELATED"/>
    <property type="match status" value="1"/>
</dbReference>
<sequence length="262" mass="28923">MRDYFYHGFQRLRSPKSHSQRRRLRPIPPGQDLLDCSTVNPETVGSTVAKLKEKQADFLAAPAFGRNPIAVDDKLVFVITGPKRAPDVVKPLNQGVMGRKVIECGEDARKPGLLKIAGNIVTVNLMEAACEANRLRSKCYGRAHRRSICLSPGVTRNGTAPFHHSIKRQMQVTLYNSIATGAYAQPLDTRPGSRVSLAIKDDSHAFAIAKERKTELPGLQVAAEKGIAAREYAGGCLDTSSIYGILRQRAGLWFWKEKSWKG</sequence>
<proteinExistence type="inferred from homology"/>
<evidence type="ECO:0000259" key="2">
    <source>
        <dbReference type="Pfam" id="PF03446"/>
    </source>
</evidence>
<reference evidence="3 4" key="1">
    <citation type="submission" date="2024-07" db="EMBL/GenBank/DDBJ databases">
        <title>Section-level genome sequencing and comparative genomics of Aspergillus sections Usti and Cavernicolus.</title>
        <authorList>
            <consortium name="Lawrence Berkeley National Laboratory"/>
            <person name="Nybo J.L."/>
            <person name="Vesth T.C."/>
            <person name="Theobald S."/>
            <person name="Frisvad J.C."/>
            <person name="Larsen T.O."/>
            <person name="Kjaerboelling I."/>
            <person name="Rothschild-Mancinelli K."/>
            <person name="Lyhne E.K."/>
            <person name="Kogle M.E."/>
            <person name="Barry K."/>
            <person name="Clum A."/>
            <person name="Na H."/>
            <person name="Ledsgaard L."/>
            <person name="Lin J."/>
            <person name="Lipzen A."/>
            <person name="Kuo A."/>
            <person name="Riley R."/>
            <person name="Mondo S."/>
            <person name="Labutti K."/>
            <person name="Haridas S."/>
            <person name="Pangalinan J."/>
            <person name="Salamov A.A."/>
            <person name="Simmons B.A."/>
            <person name="Magnuson J.K."/>
            <person name="Chen J."/>
            <person name="Drula E."/>
            <person name="Henrissat B."/>
            <person name="Wiebenga A."/>
            <person name="Lubbers R.J."/>
            <person name="Gomes A.C."/>
            <person name="Macurrencykelacurrency M.R."/>
            <person name="Stajich J."/>
            <person name="Grigoriev I.V."/>
            <person name="Mortensen U.H."/>
            <person name="De Vries R.P."/>
            <person name="Baker S.E."/>
            <person name="Andersen M.R."/>
        </authorList>
    </citation>
    <scope>NUCLEOTIDE SEQUENCE [LARGE SCALE GENOMIC DNA]</scope>
    <source>
        <strain evidence="3 4">CBS 449.75</strain>
    </source>
</reference>
<dbReference type="InterPro" id="IPR006115">
    <property type="entry name" value="6PGDH_NADP-bd"/>
</dbReference>
<evidence type="ECO:0000313" key="4">
    <source>
        <dbReference type="Proteomes" id="UP001610432"/>
    </source>
</evidence>
<dbReference type="InterPro" id="IPR051265">
    <property type="entry name" value="HIBADH-related_NP60_sf"/>
</dbReference>
<keyword evidence="4" id="KW-1185">Reference proteome</keyword>
<dbReference type="Pfam" id="PF03446">
    <property type="entry name" value="NAD_binding_2"/>
    <property type="match status" value="1"/>
</dbReference>
<name>A0ABR4LXQ2_9EURO</name>
<dbReference type="EMBL" id="JBFXLQ010000010">
    <property type="protein sequence ID" value="KAL2869301.1"/>
    <property type="molecule type" value="Genomic_DNA"/>
</dbReference>
<dbReference type="Gene3D" id="3.40.50.720">
    <property type="entry name" value="NAD(P)-binding Rossmann-like Domain"/>
    <property type="match status" value="1"/>
</dbReference>
<evidence type="ECO:0000313" key="3">
    <source>
        <dbReference type="EMBL" id="KAL2869301.1"/>
    </source>
</evidence>
<dbReference type="InterPro" id="IPR013328">
    <property type="entry name" value="6PGD_dom2"/>
</dbReference>
<evidence type="ECO:0000256" key="1">
    <source>
        <dbReference type="ARBA" id="ARBA00007598"/>
    </source>
</evidence>
<dbReference type="PANTHER" id="PTHR43580">
    <property type="entry name" value="OXIDOREDUCTASE GLYR1-RELATED"/>
    <property type="match status" value="1"/>
</dbReference>
<dbReference type="Proteomes" id="UP001610432">
    <property type="component" value="Unassembled WGS sequence"/>
</dbReference>
<gene>
    <name evidence="3" type="ORF">BJX67DRAFT_379323</name>
</gene>
<dbReference type="GeneID" id="98147614"/>
<dbReference type="InterPro" id="IPR008927">
    <property type="entry name" value="6-PGluconate_DH-like_C_sf"/>
</dbReference>